<organism evidence="1 2">
    <name type="scientific">Desulfosporosinus orientis (strain ATCC 19365 / DSM 765 / NCIMB 8382 / VKM B-1628 / Singapore I)</name>
    <name type="common">Desulfotomaculum orientis</name>
    <dbReference type="NCBI Taxonomy" id="768706"/>
    <lineage>
        <taxon>Bacteria</taxon>
        <taxon>Bacillati</taxon>
        <taxon>Bacillota</taxon>
        <taxon>Clostridia</taxon>
        <taxon>Eubacteriales</taxon>
        <taxon>Desulfitobacteriaceae</taxon>
        <taxon>Desulfosporosinus</taxon>
    </lineage>
</organism>
<gene>
    <name evidence="1" type="ordered locus">Desor_3157</name>
</gene>
<dbReference type="AlphaFoldDB" id="G7W6M9"/>
<proteinExistence type="predicted"/>
<sequence length="56" mass="6237">MKVVTPVTNLRDVRLHIAENIEIKGNVISLDTCDSGDARVMLSVNIQNGNRLYQLV</sequence>
<dbReference type="HOGENOM" id="CLU_3006810_0_0_9"/>
<dbReference type="Proteomes" id="UP000006346">
    <property type="component" value="Chromosome"/>
</dbReference>
<dbReference type="EMBL" id="CP003108">
    <property type="protein sequence ID" value="AET68667.1"/>
    <property type="molecule type" value="Genomic_DNA"/>
</dbReference>
<dbReference type="STRING" id="768706.Desor_3157"/>
<reference evidence="1 2" key="2">
    <citation type="journal article" date="2012" name="J. Bacteriol.">
        <title>Complete genome sequences of Desulfosporosinus orientis DSM765T, Desulfosporosinus youngiae DSM17734T, Desulfosporosinus meridiei DSM13257T, and Desulfosporosinus acidiphilus DSM22704T.</title>
        <authorList>
            <person name="Pester M."/>
            <person name="Brambilla E."/>
            <person name="Alazard D."/>
            <person name="Rattei T."/>
            <person name="Weinmaier T."/>
            <person name="Han J."/>
            <person name="Lucas S."/>
            <person name="Lapidus A."/>
            <person name="Cheng J.F."/>
            <person name="Goodwin L."/>
            <person name="Pitluck S."/>
            <person name="Peters L."/>
            <person name="Ovchinnikova G."/>
            <person name="Teshima H."/>
            <person name="Detter J.C."/>
            <person name="Han C.S."/>
            <person name="Tapia R."/>
            <person name="Land M.L."/>
            <person name="Hauser L."/>
            <person name="Kyrpides N.C."/>
            <person name="Ivanova N.N."/>
            <person name="Pagani I."/>
            <person name="Huntmann M."/>
            <person name="Wei C.L."/>
            <person name="Davenport K.W."/>
            <person name="Daligault H."/>
            <person name="Chain P.S."/>
            <person name="Chen A."/>
            <person name="Mavromatis K."/>
            <person name="Markowitz V."/>
            <person name="Szeto E."/>
            <person name="Mikhailova N."/>
            <person name="Pati A."/>
            <person name="Wagner M."/>
            <person name="Woyke T."/>
            <person name="Ollivier B."/>
            <person name="Klenk H.P."/>
            <person name="Spring S."/>
            <person name="Loy A."/>
        </authorList>
    </citation>
    <scope>NUCLEOTIDE SEQUENCE [LARGE SCALE GENOMIC DNA]</scope>
    <source>
        <strain evidence="2">ATCC 19365 / DSM 765 / NCIMB 8382 / VKM B-1628</strain>
    </source>
</reference>
<accession>G7W6M9</accession>
<dbReference type="KEGG" id="dor:Desor_3157"/>
<evidence type="ECO:0000313" key="1">
    <source>
        <dbReference type="EMBL" id="AET68667.1"/>
    </source>
</evidence>
<protein>
    <submittedName>
        <fullName evidence="1">Uncharacterized protein</fullName>
    </submittedName>
</protein>
<keyword evidence="2" id="KW-1185">Reference proteome</keyword>
<name>G7W6M9_DESOD</name>
<reference evidence="2" key="1">
    <citation type="submission" date="2011-11" db="EMBL/GenBank/DDBJ databases">
        <title>Complete sequence of Desulfosporosinus orientis DSM 765.</title>
        <authorList>
            <person name="Lucas S."/>
            <person name="Han J."/>
            <person name="Lapidus A."/>
            <person name="Cheng J.-F."/>
            <person name="Goodwin L."/>
            <person name="Pitluck S."/>
            <person name="Peters L."/>
            <person name="Ovchinnikova G."/>
            <person name="Teshima H."/>
            <person name="Detter J.C."/>
            <person name="Han C."/>
            <person name="Tapia R."/>
            <person name="Land M."/>
            <person name="Hauser L."/>
            <person name="Kyrpides N."/>
            <person name="Ivanova N."/>
            <person name="Pagani I."/>
            <person name="Pester M."/>
            <person name="Spring S."/>
            <person name="Ollivier B."/>
            <person name="Rattei T."/>
            <person name="Klenk H.-P."/>
            <person name="Wagner M."/>
            <person name="Loy A."/>
            <person name="Woyke T."/>
        </authorList>
    </citation>
    <scope>NUCLEOTIDE SEQUENCE [LARGE SCALE GENOMIC DNA]</scope>
    <source>
        <strain evidence="2">ATCC 19365 / DSM 765 / NCIMB 8382 / VKM B-1628</strain>
    </source>
</reference>
<evidence type="ECO:0000313" key="2">
    <source>
        <dbReference type="Proteomes" id="UP000006346"/>
    </source>
</evidence>